<evidence type="ECO:0000256" key="1">
    <source>
        <dbReference type="SAM" id="Phobius"/>
    </source>
</evidence>
<organism evidence="2 3">
    <name type="scientific">Helicocarpus griseus UAMH5409</name>
    <dbReference type="NCBI Taxonomy" id="1447875"/>
    <lineage>
        <taxon>Eukaryota</taxon>
        <taxon>Fungi</taxon>
        <taxon>Dikarya</taxon>
        <taxon>Ascomycota</taxon>
        <taxon>Pezizomycotina</taxon>
        <taxon>Eurotiomycetes</taxon>
        <taxon>Eurotiomycetidae</taxon>
        <taxon>Onygenales</taxon>
        <taxon>Ajellomycetaceae</taxon>
        <taxon>Helicocarpus</taxon>
    </lineage>
</organism>
<reference evidence="2 3" key="1">
    <citation type="submission" date="2017-10" db="EMBL/GenBank/DDBJ databases">
        <title>Comparative genomics in systemic dimorphic fungi from Ajellomycetaceae.</title>
        <authorList>
            <person name="Munoz J.F."/>
            <person name="Mcewen J.G."/>
            <person name="Clay O.K."/>
            <person name="Cuomo C.A."/>
        </authorList>
    </citation>
    <scope>NUCLEOTIDE SEQUENCE [LARGE SCALE GENOMIC DNA]</scope>
    <source>
        <strain evidence="2 3">UAMH5409</strain>
    </source>
</reference>
<comment type="caution">
    <text evidence="2">The sequence shown here is derived from an EMBL/GenBank/DDBJ whole genome shotgun (WGS) entry which is preliminary data.</text>
</comment>
<evidence type="ECO:0000313" key="3">
    <source>
        <dbReference type="Proteomes" id="UP000223968"/>
    </source>
</evidence>
<keyword evidence="3" id="KW-1185">Reference proteome</keyword>
<sequence>MRIKHIIHRNDPQTERRKPLPWIANPAVPLSPSEHGHLLSEADYDALSPLKEQDSETSKASKDKFPLFKKRNAAPIELFYDLFFVANLSSFTSTHEINTTSNLTGYVGFISLLWFVWLQTTFFDLRFYADSFASRVFRALHLGVMAGFAILGPNFDPSDPTENPNEFRNVSLVLMASRLILCCQYASIIWYIKCYKKALFPTFLVIGTLFLTAMAYLGLAFSFTRNRGQSAFLGWYVIGAVEAVFMISISSCWRVLSFKGTAIVERFESMTLIVLGEGVVGMTKAATKMAQEATDITKSSISLIICYILIIYFLYNVYFDQISEQRFGTIRQQIWAIAHFPLHMGILLTIEGSRGWTMWHFTNHLVVYATKKASAIFDKVHTSQTPREAAEDTINGLKTIVSAVSSQLRSTQPTPDFEPIYERFLSVSDDFKNWEANESILSEEFYNKLYLWVLRTFGIDLPEIEGSGQEFIAQQNSEIDSKFYVLFVYFFIAAGVTLVMLAFLHWFGKAHKTRGEMLSIIITTVIGACLSLIALFVKADKDAGGKEDTLFSNFYTSGWIVPSVTFVYLLVIAIDNIIVWASYRRWKRRVG</sequence>
<dbReference type="EMBL" id="PDNB01000281">
    <property type="protein sequence ID" value="PGG96437.1"/>
    <property type="molecule type" value="Genomic_DNA"/>
</dbReference>
<feature type="transmembrane region" description="Helical" evidence="1">
    <location>
        <begin position="199"/>
        <end position="221"/>
    </location>
</feature>
<protein>
    <recommendedName>
        <fullName evidence="4">Low temperature requirement A</fullName>
    </recommendedName>
</protein>
<feature type="transmembrane region" description="Helical" evidence="1">
    <location>
        <begin position="483"/>
        <end position="506"/>
    </location>
</feature>
<evidence type="ECO:0008006" key="4">
    <source>
        <dbReference type="Google" id="ProtNLM"/>
    </source>
</evidence>
<evidence type="ECO:0000313" key="2">
    <source>
        <dbReference type="EMBL" id="PGG96437.1"/>
    </source>
</evidence>
<dbReference type="STRING" id="1447875.A0A2B7WIW1"/>
<dbReference type="PANTHER" id="PTHR42101">
    <property type="entry name" value="CHROMOSOME 16, WHOLE GENOME SHOTGUN SEQUENCE"/>
    <property type="match status" value="1"/>
</dbReference>
<gene>
    <name evidence="2" type="ORF">AJ79_09589</name>
</gene>
<keyword evidence="1" id="KW-0812">Transmembrane</keyword>
<dbReference type="Proteomes" id="UP000223968">
    <property type="component" value="Unassembled WGS sequence"/>
</dbReference>
<feature type="transmembrane region" description="Helical" evidence="1">
    <location>
        <begin position="233"/>
        <end position="256"/>
    </location>
</feature>
<proteinExistence type="predicted"/>
<feature type="transmembrane region" description="Helical" evidence="1">
    <location>
        <begin position="135"/>
        <end position="152"/>
    </location>
</feature>
<feature type="transmembrane region" description="Helical" evidence="1">
    <location>
        <begin position="301"/>
        <end position="319"/>
    </location>
</feature>
<feature type="transmembrane region" description="Helical" evidence="1">
    <location>
        <begin position="518"/>
        <end position="539"/>
    </location>
</feature>
<dbReference type="PANTHER" id="PTHR42101:SF1">
    <property type="entry name" value="LOW TEMPERATURE REQUIREMENT A"/>
    <property type="match status" value="1"/>
</dbReference>
<dbReference type="AlphaFoldDB" id="A0A2B7WIW1"/>
<feature type="transmembrane region" description="Helical" evidence="1">
    <location>
        <begin position="103"/>
        <end position="123"/>
    </location>
</feature>
<keyword evidence="1" id="KW-0472">Membrane</keyword>
<feature type="transmembrane region" description="Helical" evidence="1">
    <location>
        <begin position="78"/>
        <end position="97"/>
    </location>
</feature>
<dbReference type="OrthoDB" id="3177213at2759"/>
<dbReference type="Pfam" id="PF06772">
    <property type="entry name" value="LtrA"/>
    <property type="match status" value="1"/>
</dbReference>
<accession>A0A2B7WIW1</accession>
<dbReference type="InterPro" id="IPR010640">
    <property type="entry name" value="Low_temperature_requirement_A"/>
</dbReference>
<feature type="transmembrane region" description="Helical" evidence="1">
    <location>
        <begin position="172"/>
        <end position="192"/>
    </location>
</feature>
<feature type="transmembrane region" description="Helical" evidence="1">
    <location>
        <begin position="559"/>
        <end position="583"/>
    </location>
</feature>
<name>A0A2B7WIW1_9EURO</name>
<keyword evidence="1" id="KW-1133">Transmembrane helix</keyword>